<dbReference type="InterPro" id="IPR001959">
    <property type="entry name" value="Transposase"/>
</dbReference>
<evidence type="ECO:0000313" key="11">
    <source>
        <dbReference type="Proteomes" id="UP000240624"/>
    </source>
</evidence>
<comment type="similarity">
    <text evidence="1">In the C-terminal section; belongs to the transposase 35 family.</text>
</comment>
<evidence type="ECO:0000313" key="8">
    <source>
        <dbReference type="EMBL" id="PSK81558.1"/>
    </source>
</evidence>
<evidence type="ECO:0000256" key="5">
    <source>
        <dbReference type="ARBA" id="ARBA00023172"/>
    </source>
</evidence>
<dbReference type="InterPro" id="IPR051399">
    <property type="entry name" value="RNA-guided_DNA_endo/Transpos"/>
</dbReference>
<dbReference type="NCBIfam" id="NF040570">
    <property type="entry name" value="guided_TnpB"/>
    <property type="match status" value="1"/>
</dbReference>
<protein>
    <submittedName>
        <fullName evidence="8 9">Putative transposase</fullName>
    </submittedName>
</protein>
<dbReference type="AlphaFoldDB" id="A0A1X7A1A8"/>
<dbReference type="GO" id="GO:0006310">
    <property type="term" value="P:DNA recombination"/>
    <property type="evidence" value="ECO:0007669"/>
    <property type="project" value="UniProtKB-KW"/>
</dbReference>
<evidence type="ECO:0000256" key="4">
    <source>
        <dbReference type="ARBA" id="ARBA00023125"/>
    </source>
</evidence>
<evidence type="ECO:0000256" key="2">
    <source>
        <dbReference type="ARBA" id="ARBA00011044"/>
    </source>
</evidence>
<dbReference type="InterPro" id="IPR010095">
    <property type="entry name" value="Cas12f1-like_TNB"/>
</dbReference>
<reference evidence="8 11" key="2">
    <citation type="submission" date="2018-03" db="EMBL/GenBank/DDBJ databases">
        <title>Genomic Encyclopedia of Archaeal and Bacterial Type Strains, Phase II (KMG-II): from individual species to whole genera.</title>
        <authorList>
            <person name="Goeker M."/>
        </authorList>
    </citation>
    <scope>NUCLEOTIDE SEQUENCE [LARGE SCALE GENOMIC DNA]</scope>
    <source>
        <strain evidence="8 11">DSM 29956</strain>
    </source>
</reference>
<dbReference type="Pfam" id="PF07282">
    <property type="entry name" value="Cas12f1-like_TNB"/>
    <property type="match status" value="1"/>
</dbReference>
<dbReference type="OrthoDB" id="7867060at2"/>
<name>A0A1X7A1A8_9RHOB</name>
<dbReference type="EMBL" id="PYGB01000015">
    <property type="protein sequence ID" value="PSK81558.1"/>
    <property type="molecule type" value="Genomic_DNA"/>
</dbReference>
<reference evidence="9 10" key="1">
    <citation type="submission" date="2017-03" db="EMBL/GenBank/DDBJ databases">
        <authorList>
            <person name="Afonso C.L."/>
            <person name="Miller P.J."/>
            <person name="Scott M.A."/>
            <person name="Spackman E."/>
            <person name="Goraichik I."/>
            <person name="Dimitrov K.M."/>
            <person name="Suarez D.L."/>
            <person name="Swayne D.E."/>
        </authorList>
    </citation>
    <scope>NUCLEOTIDE SEQUENCE [LARGE SCALE GENOMIC DNA]</scope>
    <source>
        <strain evidence="9 10">CECT 8367</strain>
    </source>
</reference>
<keyword evidence="11" id="KW-1185">Reference proteome</keyword>
<dbReference type="PANTHER" id="PTHR30405">
    <property type="entry name" value="TRANSPOSASE"/>
    <property type="match status" value="1"/>
</dbReference>
<feature type="domain" description="Cas12f1-like TNB" evidence="7">
    <location>
        <begin position="114"/>
        <end position="180"/>
    </location>
</feature>
<gene>
    <name evidence="8" type="ORF">CLV79_11526</name>
    <name evidence="9" type="ORF">LOS8367_03349</name>
</gene>
<dbReference type="GO" id="GO:0003677">
    <property type="term" value="F:DNA binding"/>
    <property type="evidence" value="ECO:0007669"/>
    <property type="project" value="UniProtKB-KW"/>
</dbReference>
<dbReference type="Proteomes" id="UP000193495">
    <property type="component" value="Unassembled WGS sequence"/>
</dbReference>
<dbReference type="PANTHER" id="PTHR30405:SF25">
    <property type="entry name" value="RNA-GUIDED DNA ENDONUCLEASE INSQ-RELATED"/>
    <property type="match status" value="1"/>
</dbReference>
<dbReference type="Proteomes" id="UP000240624">
    <property type="component" value="Unassembled WGS sequence"/>
</dbReference>
<evidence type="ECO:0000259" key="7">
    <source>
        <dbReference type="Pfam" id="PF07282"/>
    </source>
</evidence>
<evidence type="ECO:0000256" key="1">
    <source>
        <dbReference type="ARBA" id="ARBA00008761"/>
    </source>
</evidence>
<sequence>MLSSGEALNIPGKLRLLNRKKRKAQRVVARRKRGSVRRVKALRRVARISARAGRIRRDWQHRVTLDLARRFGTVVLEDLKTKNMTRSAAGTADAPGKNVRAKAGLNRAILEQGWHSFETLVAYKLEERGGYLCKVDPRHTSQTCSSCGAVDRESRKSQAAFACTTCGHRAHADHNAAINILRRNTASMLVEEGHWLSGEARTGRGLATSENPPALTGGRC</sequence>
<evidence type="ECO:0000313" key="9">
    <source>
        <dbReference type="EMBL" id="SLN67212.1"/>
    </source>
</evidence>
<keyword evidence="4 9" id="KW-0238">DNA-binding</keyword>
<evidence type="ECO:0000313" key="10">
    <source>
        <dbReference type="Proteomes" id="UP000193495"/>
    </source>
</evidence>
<dbReference type="EMBL" id="FWFY01000013">
    <property type="protein sequence ID" value="SLN67212.1"/>
    <property type="molecule type" value="Genomic_DNA"/>
</dbReference>
<evidence type="ECO:0000256" key="3">
    <source>
        <dbReference type="ARBA" id="ARBA00022578"/>
    </source>
</evidence>
<dbReference type="Pfam" id="PF01385">
    <property type="entry name" value="OrfB_IS605"/>
    <property type="match status" value="1"/>
</dbReference>
<proteinExistence type="inferred from homology"/>
<keyword evidence="5" id="KW-0233">DNA recombination</keyword>
<accession>A0A1X7A1A8</accession>
<organism evidence="9 10">
    <name type="scientific">Limimaricola soesokkakensis</name>
    <dbReference type="NCBI Taxonomy" id="1343159"/>
    <lineage>
        <taxon>Bacteria</taxon>
        <taxon>Pseudomonadati</taxon>
        <taxon>Pseudomonadota</taxon>
        <taxon>Alphaproteobacteria</taxon>
        <taxon>Rhodobacterales</taxon>
        <taxon>Paracoccaceae</taxon>
        <taxon>Limimaricola</taxon>
    </lineage>
</organism>
<feature type="domain" description="Probable transposase IS891/IS1136/IS1341" evidence="6">
    <location>
        <begin position="7"/>
        <end position="87"/>
    </location>
</feature>
<comment type="similarity">
    <text evidence="2">In the N-terminal section; belongs to the transposase 2 family.</text>
</comment>
<dbReference type="GO" id="GO:0032196">
    <property type="term" value="P:transposition"/>
    <property type="evidence" value="ECO:0007669"/>
    <property type="project" value="UniProtKB-KW"/>
</dbReference>
<keyword evidence="3" id="KW-0815">Transposition</keyword>
<evidence type="ECO:0000259" key="6">
    <source>
        <dbReference type="Pfam" id="PF01385"/>
    </source>
</evidence>